<dbReference type="GO" id="GO:0003743">
    <property type="term" value="F:translation initiation factor activity"/>
    <property type="evidence" value="ECO:0007669"/>
    <property type="project" value="InterPro"/>
</dbReference>
<dbReference type="EMBL" id="AYRZ02000020">
    <property type="protein sequence ID" value="PHT64062.1"/>
    <property type="molecule type" value="Genomic_DNA"/>
</dbReference>
<feature type="compositionally biased region" description="Polar residues" evidence="1">
    <location>
        <begin position="166"/>
        <end position="181"/>
    </location>
</feature>
<sequence>MSMGNEVEDLGAVLSRFSPLIEDVAYVESGPRVEKRQAYVVVRHVKFGPSKKGSGKKASKEYKTAISSDESASVEPESQKCDASESSIESDDDSCLEEMTDEDLDGARSDWRVSGANGDSEKVFDFAEGEKVGAKRLGSANVISDFASMRSAHDSSRTGAAVPLSRGQSKETGNTLQCSSGEENRYRRDPSSRSTKIEDTRFDIGRQLSLDRSTLSHTKDLGSQLLRKSPLNGSSPEQHFSQSSVPSSPSSGFGIFSSPQADRTQDKENNVATQNRYKKSEQFNSGRNSSASDPRGLPMANAQARRPDLGRRDGQGKYPIFGNSANMKPNHNSETQR</sequence>
<dbReference type="Gramene" id="PHT64062">
    <property type="protein sequence ID" value="PHT64062"/>
    <property type="gene ID" value="T459_32163"/>
</dbReference>
<feature type="compositionally biased region" description="Low complexity" evidence="1">
    <location>
        <begin position="240"/>
        <end position="260"/>
    </location>
</feature>
<gene>
    <name evidence="2" type="ORF">T459_32163</name>
</gene>
<name>A0A2G2Y2T5_CAPAN</name>
<organism evidence="2 3">
    <name type="scientific">Capsicum annuum</name>
    <name type="common">Capsicum pepper</name>
    <dbReference type="NCBI Taxonomy" id="4072"/>
    <lineage>
        <taxon>Eukaryota</taxon>
        <taxon>Viridiplantae</taxon>
        <taxon>Streptophyta</taxon>
        <taxon>Embryophyta</taxon>
        <taxon>Tracheophyta</taxon>
        <taxon>Spermatophyta</taxon>
        <taxon>Magnoliopsida</taxon>
        <taxon>eudicotyledons</taxon>
        <taxon>Gunneridae</taxon>
        <taxon>Pentapetalae</taxon>
        <taxon>asterids</taxon>
        <taxon>lamiids</taxon>
        <taxon>Solanales</taxon>
        <taxon>Solanaceae</taxon>
        <taxon>Solanoideae</taxon>
        <taxon>Capsiceae</taxon>
        <taxon>Capsicum</taxon>
    </lineage>
</organism>
<reference evidence="2 3" key="1">
    <citation type="journal article" date="2014" name="Nat. Genet.">
        <title>Genome sequence of the hot pepper provides insights into the evolution of pungency in Capsicum species.</title>
        <authorList>
            <person name="Kim S."/>
            <person name="Park M."/>
            <person name="Yeom S.I."/>
            <person name="Kim Y.M."/>
            <person name="Lee J.M."/>
            <person name="Lee H.A."/>
            <person name="Seo E."/>
            <person name="Choi J."/>
            <person name="Cheong K."/>
            <person name="Kim K.T."/>
            <person name="Jung K."/>
            <person name="Lee G.W."/>
            <person name="Oh S.K."/>
            <person name="Bae C."/>
            <person name="Kim S.B."/>
            <person name="Lee H.Y."/>
            <person name="Kim S.Y."/>
            <person name="Kim M.S."/>
            <person name="Kang B.C."/>
            <person name="Jo Y.D."/>
            <person name="Yang H.B."/>
            <person name="Jeong H.J."/>
            <person name="Kang W.H."/>
            <person name="Kwon J.K."/>
            <person name="Shin C."/>
            <person name="Lim J.Y."/>
            <person name="Park J.H."/>
            <person name="Huh J.H."/>
            <person name="Kim J.S."/>
            <person name="Kim B.D."/>
            <person name="Cohen O."/>
            <person name="Paran I."/>
            <person name="Suh M.C."/>
            <person name="Lee S.B."/>
            <person name="Kim Y.K."/>
            <person name="Shin Y."/>
            <person name="Noh S.J."/>
            <person name="Park J."/>
            <person name="Seo Y.S."/>
            <person name="Kwon S.Y."/>
            <person name="Kim H.A."/>
            <person name="Park J.M."/>
            <person name="Kim H.J."/>
            <person name="Choi S.B."/>
            <person name="Bosland P.W."/>
            <person name="Reeves G."/>
            <person name="Jo S.H."/>
            <person name="Lee B.W."/>
            <person name="Cho H.T."/>
            <person name="Choi H.S."/>
            <person name="Lee M.S."/>
            <person name="Yu Y."/>
            <person name="Do Choi Y."/>
            <person name="Park B.S."/>
            <person name="van Deynze A."/>
            <person name="Ashrafi H."/>
            <person name="Hill T."/>
            <person name="Kim W.T."/>
            <person name="Pai H.S."/>
            <person name="Ahn H.K."/>
            <person name="Yeam I."/>
            <person name="Giovannoni J.J."/>
            <person name="Rose J.K."/>
            <person name="Sorensen I."/>
            <person name="Lee S.J."/>
            <person name="Kim R.W."/>
            <person name="Choi I.Y."/>
            <person name="Choi B.S."/>
            <person name="Lim J.S."/>
            <person name="Lee Y.H."/>
            <person name="Choi D."/>
        </authorList>
    </citation>
    <scope>NUCLEOTIDE SEQUENCE [LARGE SCALE GENOMIC DNA]</scope>
    <source>
        <strain evidence="3">cv. CM334</strain>
    </source>
</reference>
<feature type="region of interest" description="Disordered" evidence="1">
    <location>
        <begin position="149"/>
        <end position="337"/>
    </location>
</feature>
<dbReference type="InterPro" id="IPR001288">
    <property type="entry name" value="Translation_initiation_fac_3"/>
</dbReference>
<dbReference type="AlphaFoldDB" id="A0A2G2Y2T5"/>
<feature type="compositionally biased region" description="Polar residues" evidence="1">
    <location>
        <begin position="323"/>
        <end position="337"/>
    </location>
</feature>
<evidence type="ECO:0000313" key="2">
    <source>
        <dbReference type="EMBL" id="PHT64062.1"/>
    </source>
</evidence>
<feature type="compositionally biased region" description="Acidic residues" evidence="1">
    <location>
        <begin position="88"/>
        <end position="104"/>
    </location>
</feature>
<accession>A0A2G2Y2T5</accession>
<dbReference type="PANTHER" id="PTHR10938">
    <property type="entry name" value="TRANSLATION INITIATION FACTOR IF-3"/>
    <property type="match status" value="1"/>
</dbReference>
<feature type="compositionally biased region" description="Basic and acidic residues" evidence="1">
    <location>
        <begin position="305"/>
        <end position="315"/>
    </location>
</feature>
<keyword evidence="3" id="KW-1185">Reference proteome</keyword>
<feature type="compositionally biased region" description="Polar residues" evidence="1">
    <location>
        <begin position="282"/>
        <end position="292"/>
    </location>
</feature>
<dbReference type="PANTHER" id="PTHR10938:SF4">
    <property type="entry name" value="TRANSLATION INITIATION FACTOR IF3-1, MITOCHONDRIAL"/>
    <property type="match status" value="1"/>
</dbReference>
<protein>
    <submittedName>
        <fullName evidence="2">Uncharacterized protein</fullName>
    </submittedName>
</protein>
<proteinExistence type="predicted"/>
<comment type="caution">
    <text evidence="2">The sequence shown here is derived from an EMBL/GenBank/DDBJ whole genome shotgun (WGS) entry which is preliminary data.</text>
</comment>
<dbReference type="OMA" id="ENRYQRD"/>
<dbReference type="Proteomes" id="UP000222542">
    <property type="component" value="Unassembled WGS sequence"/>
</dbReference>
<evidence type="ECO:0000313" key="3">
    <source>
        <dbReference type="Proteomes" id="UP000222542"/>
    </source>
</evidence>
<feature type="region of interest" description="Disordered" evidence="1">
    <location>
        <begin position="48"/>
        <end position="118"/>
    </location>
</feature>
<evidence type="ECO:0000256" key="1">
    <source>
        <dbReference type="SAM" id="MobiDB-lite"/>
    </source>
</evidence>
<reference evidence="2 3" key="2">
    <citation type="journal article" date="2017" name="Genome Biol.">
        <title>New reference genome sequences of hot pepper reveal the massive evolution of plant disease-resistance genes by retroduplication.</title>
        <authorList>
            <person name="Kim S."/>
            <person name="Park J."/>
            <person name="Yeom S.I."/>
            <person name="Kim Y.M."/>
            <person name="Seo E."/>
            <person name="Kim K.T."/>
            <person name="Kim M.S."/>
            <person name="Lee J.M."/>
            <person name="Cheong K."/>
            <person name="Shin H.S."/>
            <person name="Kim S.B."/>
            <person name="Han K."/>
            <person name="Lee J."/>
            <person name="Park M."/>
            <person name="Lee H.A."/>
            <person name="Lee H.Y."/>
            <person name="Lee Y."/>
            <person name="Oh S."/>
            <person name="Lee J.H."/>
            <person name="Choi E."/>
            <person name="Choi E."/>
            <person name="Lee S.E."/>
            <person name="Jeon J."/>
            <person name="Kim H."/>
            <person name="Choi G."/>
            <person name="Song H."/>
            <person name="Lee J."/>
            <person name="Lee S.C."/>
            <person name="Kwon J.K."/>
            <person name="Lee H.Y."/>
            <person name="Koo N."/>
            <person name="Hong Y."/>
            <person name="Kim R.W."/>
            <person name="Kang W.H."/>
            <person name="Huh J.H."/>
            <person name="Kang B.C."/>
            <person name="Yang T.J."/>
            <person name="Lee Y.H."/>
            <person name="Bennetzen J.L."/>
            <person name="Choi D."/>
        </authorList>
    </citation>
    <scope>NUCLEOTIDE SEQUENCE [LARGE SCALE GENOMIC DNA]</scope>
    <source>
        <strain evidence="3">cv. CM334</strain>
    </source>
</reference>
<feature type="compositionally biased region" description="Basic and acidic residues" evidence="1">
    <location>
        <begin position="182"/>
        <end position="204"/>
    </location>
</feature>
<dbReference type="STRING" id="4072.A0A2G2Y2T5"/>